<reference evidence="1 2" key="1">
    <citation type="submission" date="2019-10" db="EMBL/GenBank/DDBJ databases">
        <title>Assembly and Annotation for the nematode Trichostrongylus colubriformis.</title>
        <authorList>
            <person name="Martin J."/>
        </authorList>
    </citation>
    <scope>NUCLEOTIDE SEQUENCE [LARGE SCALE GENOMIC DNA]</scope>
    <source>
        <strain evidence="1">G859</strain>
        <tissue evidence="1">Whole worm</tissue>
    </source>
</reference>
<keyword evidence="2" id="KW-1185">Reference proteome</keyword>
<gene>
    <name evidence="1" type="ORF">GCK32_004940</name>
</gene>
<dbReference type="EMBL" id="WIXE01017429">
    <property type="protein sequence ID" value="KAK5971747.1"/>
    <property type="molecule type" value="Genomic_DNA"/>
</dbReference>
<proteinExistence type="predicted"/>
<sequence>MSSIMCPTQPIFSSLMRMKRKAFIYEMRILSFILTIFAVLLSSAVTVNAFNVPPTGLCKVGKGGDCMRCDCSKPFTCYKGTCR</sequence>
<dbReference type="Proteomes" id="UP001331761">
    <property type="component" value="Unassembled WGS sequence"/>
</dbReference>
<evidence type="ECO:0000313" key="2">
    <source>
        <dbReference type="Proteomes" id="UP001331761"/>
    </source>
</evidence>
<protein>
    <submittedName>
        <fullName evidence="1">Uncharacterized protein</fullName>
    </submittedName>
</protein>
<accession>A0AAN8IJL4</accession>
<evidence type="ECO:0000313" key="1">
    <source>
        <dbReference type="EMBL" id="KAK5971747.1"/>
    </source>
</evidence>
<dbReference type="AlphaFoldDB" id="A0AAN8IJL4"/>
<name>A0AAN8IJL4_TRICO</name>
<organism evidence="1 2">
    <name type="scientific">Trichostrongylus colubriformis</name>
    <name type="common">Black scour worm</name>
    <dbReference type="NCBI Taxonomy" id="6319"/>
    <lineage>
        <taxon>Eukaryota</taxon>
        <taxon>Metazoa</taxon>
        <taxon>Ecdysozoa</taxon>
        <taxon>Nematoda</taxon>
        <taxon>Chromadorea</taxon>
        <taxon>Rhabditida</taxon>
        <taxon>Rhabditina</taxon>
        <taxon>Rhabditomorpha</taxon>
        <taxon>Strongyloidea</taxon>
        <taxon>Trichostrongylidae</taxon>
        <taxon>Trichostrongylus</taxon>
    </lineage>
</organism>
<comment type="caution">
    <text evidence="1">The sequence shown here is derived from an EMBL/GenBank/DDBJ whole genome shotgun (WGS) entry which is preliminary data.</text>
</comment>